<dbReference type="EMBL" id="CACRXK020023813">
    <property type="protein sequence ID" value="CAB4038107.1"/>
    <property type="molecule type" value="Genomic_DNA"/>
</dbReference>
<evidence type="ECO:0000313" key="1">
    <source>
        <dbReference type="EMBL" id="CAB4038107.1"/>
    </source>
</evidence>
<dbReference type="Pfam" id="PF05380">
    <property type="entry name" value="Peptidase_A17"/>
    <property type="match status" value="1"/>
</dbReference>
<dbReference type="Gene3D" id="3.30.70.270">
    <property type="match status" value="1"/>
</dbReference>
<dbReference type="SUPFAM" id="SSF56672">
    <property type="entry name" value="DNA/RNA polymerases"/>
    <property type="match status" value="1"/>
</dbReference>
<dbReference type="InterPro" id="IPR043502">
    <property type="entry name" value="DNA/RNA_pol_sf"/>
</dbReference>
<dbReference type="AlphaFoldDB" id="A0A7D9K077"/>
<dbReference type="PANTHER" id="PTHR47331:SF1">
    <property type="entry name" value="GAG-LIKE PROTEIN"/>
    <property type="match status" value="1"/>
</dbReference>
<name>A0A7D9K077_PARCT</name>
<accession>A0A7D9K077</accession>
<sequence length="440" mass="50195">AVPWIPGAVLSNTNEEPSRKRLHNVNRKLKQNQQLKDEYEKIVHEQLKDGVIEKTKESSTSERVFYMPHKPVIKENASTTKVRMVFDASARPHPTANSVNECMHTGPPLQPLLWDILIRARMSTHLLLADLQKAFLQVGLKEDDRDAFRFLFDINGQVEHLRFTRVPFGVEASTFMLGVTLQHHFNLQPEEYQNTIESLKENTCVDNLMKTGSDIADLEDFKREATEILEDAKFPAHKWESNVEELDNESNPSKILGHKWNKREDTLEIRAEPTKEETPVTKRHILKELSSIYDPLGIISPTMVEGKRIYREACDEKVGWNSEVSTSTSKDWIKWRQQLRNVKIPRSLAREIRKVKAIHLHLFADASFTACSAVSIAVIEHSSGIVKGLLTSKSRIAKRNTSIPRLELVSGQMAANMAKNLVAALRRWPIASVTVWMDSL</sequence>
<keyword evidence="2" id="KW-1185">Reference proteome</keyword>
<dbReference type="InterPro" id="IPR043128">
    <property type="entry name" value="Rev_trsase/Diguanyl_cyclase"/>
</dbReference>
<organism evidence="1 2">
    <name type="scientific">Paramuricea clavata</name>
    <name type="common">Red gorgonian</name>
    <name type="synonym">Violescent sea-whip</name>
    <dbReference type="NCBI Taxonomy" id="317549"/>
    <lineage>
        <taxon>Eukaryota</taxon>
        <taxon>Metazoa</taxon>
        <taxon>Cnidaria</taxon>
        <taxon>Anthozoa</taxon>
        <taxon>Octocorallia</taxon>
        <taxon>Malacalcyonacea</taxon>
        <taxon>Plexauridae</taxon>
        <taxon>Paramuricea</taxon>
    </lineage>
</organism>
<protein>
    <submittedName>
        <fullName evidence="1">Uncharacterized protein</fullName>
    </submittedName>
</protein>
<gene>
    <name evidence="1" type="ORF">PACLA_8A078913</name>
</gene>
<proteinExistence type="predicted"/>
<reference evidence="1" key="1">
    <citation type="submission" date="2020-04" db="EMBL/GenBank/DDBJ databases">
        <authorList>
            <person name="Alioto T."/>
            <person name="Alioto T."/>
            <person name="Gomez Garrido J."/>
        </authorList>
    </citation>
    <scope>NUCLEOTIDE SEQUENCE</scope>
    <source>
        <strain evidence="1">A484AB</strain>
    </source>
</reference>
<dbReference type="Gene3D" id="3.10.10.10">
    <property type="entry name" value="HIV Type 1 Reverse Transcriptase, subunit A, domain 1"/>
    <property type="match status" value="1"/>
</dbReference>
<dbReference type="OrthoDB" id="5978662at2759"/>
<evidence type="ECO:0000313" key="2">
    <source>
        <dbReference type="Proteomes" id="UP001152795"/>
    </source>
</evidence>
<dbReference type="InterPro" id="IPR008042">
    <property type="entry name" value="Retrotrans_Pao"/>
</dbReference>
<feature type="non-terminal residue" evidence="1">
    <location>
        <position position="440"/>
    </location>
</feature>
<comment type="caution">
    <text evidence="1">The sequence shown here is derived from an EMBL/GenBank/DDBJ whole genome shotgun (WGS) entry which is preliminary data.</text>
</comment>
<feature type="non-terminal residue" evidence="1">
    <location>
        <position position="1"/>
    </location>
</feature>
<dbReference type="Proteomes" id="UP001152795">
    <property type="component" value="Unassembled WGS sequence"/>
</dbReference>
<dbReference type="PANTHER" id="PTHR47331">
    <property type="entry name" value="PHD-TYPE DOMAIN-CONTAINING PROTEIN"/>
    <property type="match status" value="1"/>
</dbReference>